<dbReference type="PANTHER" id="PTHR21580">
    <property type="entry name" value="SHIPPO-1-RELATED"/>
    <property type="match status" value="1"/>
</dbReference>
<proteinExistence type="predicted"/>
<dbReference type="Pfam" id="PF07004">
    <property type="entry name" value="SHIPPO-rpt"/>
    <property type="match status" value="5"/>
</dbReference>
<reference evidence="2" key="1">
    <citation type="submission" date="2006-10" db="EMBL/GenBank/DDBJ databases">
        <authorList>
            <person name="Amadeo P."/>
            <person name="Zhao Q."/>
            <person name="Wortman J."/>
            <person name="Fraser-Liggett C."/>
            <person name="Carlton J."/>
        </authorList>
    </citation>
    <scope>NUCLEOTIDE SEQUENCE</scope>
    <source>
        <strain evidence="2">G3</strain>
    </source>
</reference>
<feature type="region of interest" description="Disordered" evidence="1">
    <location>
        <begin position="422"/>
        <end position="475"/>
    </location>
</feature>
<feature type="region of interest" description="Disordered" evidence="1">
    <location>
        <begin position="1"/>
        <end position="153"/>
    </location>
</feature>
<dbReference type="InterPro" id="IPR010736">
    <property type="entry name" value="SHIPPO-rpt"/>
</dbReference>
<dbReference type="RefSeq" id="XP_001330547.1">
    <property type="nucleotide sequence ID" value="XM_001330512.1"/>
</dbReference>
<evidence type="ECO:0000256" key="1">
    <source>
        <dbReference type="SAM" id="MobiDB-lite"/>
    </source>
</evidence>
<dbReference type="InParanoid" id="A2EZ15"/>
<accession>A2EZ15</accession>
<feature type="compositionally biased region" description="Polar residues" evidence="1">
    <location>
        <begin position="73"/>
        <end position="92"/>
    </location>
</feature>
<dbReference type="InterPro" id="IPR051291">
    <property type="entry name" value="CIMAP"/>
</dbReference>
<dbReference type="OrthoDB" id="286690at2759"/>
<evidence type="ECO:0000313" key="3">
    <source>
        <dbReference type="Proteomes" id="UP000001542"/>
    </source>
</evidence>
<organism evidence="2 3">
    <name type="scientific">Trichomonas vaginalis (strain ATCC PRA-98 / G3)</name>
    <dbReference type="NCBI Taxonomy" id="412133"/>
    <lineage>
        <taxon>Eukaryota</taxon>
        <taxon>Metamonada</taxon>
        <taxon>Parabasalia</taxon>
        <taxon>Trichomonadida</taxon>
        <taxon>Trichomonadidae</taxon>
        <taxon>Trichomonas</taxon>
    </lineage>
</organism>
<gene>
    <name evidence="2" type="ORF">TVAG_372730</name>
</gene>
<dbReference type="AlphaFoldDB" id="A2EZ15"/>
<feature type="region of interest" description="Disordered" evidence="1">
    <location>
        <begin position="188"/>
        <end position="212"/>
    </location>
</feature>
<dbReference type="KEGG" id="tva:4759959"/>
<dbReference type="VEuPathDB" id="TrichDB:TVAGG3_0372960"/>
<evidence type="ECO:0000313" key="2">
    <source>
        <dbReference type="EMBL" id="EAY02127.1"/>
    </source>
</evidence>
<dbReference type="VEuPathDB" id="TrichDB:TVAG_372730"/>
<protein>
    <recommendedName>
        <fullName evidence="4">H-SHIPPO 1</fullName>
    </recommendedName>
</protein>
<sequence length="475" mass="52637">MSWGKYSKRDFNWGSTGTTANVGPGSYEIRDISKVKHNYDTSFGGSKEKRNPFGQKIHRTPDPGAYNPDKPASKQSRPCSAFQSRSERTPFQINDGPSPVDHSQITSWASKSSRRPKSSIKKAPMPYSPNVGQGVDGYETLPDGSLRPILRDTHDQSYLGPGCYDPDIPKTNIGASLKYGRPQTCLIDREQKNVPGPGAYTPRTGNIKIQPNIREYHDERPLESPKGGNMAHGDLINYNKATSNFKSKVKRDLWAKPNDYPGPQKYASAESSARRAKSSARTPRSGFGSNAPRFKDAADDMPGPGDYEAKDVHWMKSPTSNLPRAIAKTQFYGTTSPGPGSYELDFSSFKLKSTDPSPQFHNTDSRRIYDINYDTPGPGAYSPKDISNVGAINKTYGKAKESRIGFLEIKKGPSPVDYNVREFRQQKRSSSVSRATRFENSPRNDVPGPGAYNVDHNHDGLIKRSFNSDLKKVNQ</sequence>
<name>A2EZ15_TRIV3</name>
<feature type="compositionally biased region" description="Basic and acidic residues" evidence="1">
    <location>
        <begin position="28"/>
        <end position="39"/>
    </location>
</feature>
<dbReference type="Proteomes" id="UP000001542">
    <property type="component" value="Unassembled WGS sequence"/>
</dbReference>
<reference evidence="2" key="2">
    <citation type="journal article" date="2007" name="Science">
        <title>Draft genome sequence of the sexually transmitted pathogen Trichomonas vaginalis.</title>
        <authorList>
            <person name="Carlton J.M."/>
            <person name="Hirt R.P."/>
            <person name="Silva J.C."/>
            <person name="Delcher A.L."/>
            <person name="Schatz M."/>
            <person name="Zhao Q."/>
            <person name="Wortman J.R."/>
            <person name="Bidwell S.L."/>
            <person name="Alsmark U.C.M."/>
            <person name="Besteiro S."/>
            <person name="Sicheritz-Ponten T."/>
            <person name="Noel C.J."/>
            <person name="Dacks J.B."/>
            <person name="Foster P.G."/>
            <person name="Simillion C."/>
            <person name="Van de Peer Y."/>
            <person name="Miranda-Saavedra D."/>
            <person name="Barton G.J."/>
            <person name="Westrop G.D."/>
            <person name="Mueller S."/>
            <person name="Dessi D."/>
            <person name="Fiori P.L."/>
            <person name="Ren Q."/>
            <person name="Paulsen I."/>
            <person name="Zhang H."/>
            <person name="Bastida-Corcuera F.D."/>
            <person name="Simoes-Barbosa A."/>
            <person name="Brown M.T."/>
            <person name="Hayes R.D."/>
            <person name="Mukherjee M."/>
            <person name="Okumura C.Y."/>
            <person name="Schneider R."/>
            <person name="Smith A.J."/>
            <person name="Vanacova S."/>
            <person name="Villalvazo M."/>
            <person name="Haas B.J."/>
            <person name="Pertea M."/>
            <person name="Feldblyum T.V."/>
            <person name="Utterback T.R."/>
            <person name="Shu C.L."/>
            <person name="Osoegawa K."/>
            <person name="de Jong P.J."/>
            <person name="Hrdy I."/>
            <person name="Horvathova L."/>
            <person name="Zubacova Z."/>
            <person name="Dolezal P."/>
            <person name="Malik S.B."/>
            <person name="Logsdon J.M. Jr."/>
            <person name="Henze K."/>
            <person name="Gupta A."/>
            <person name="Wang C.C."/>
            <person name="Dunne R.L."/>
            <person name="Upcroft J.A."/>
            <person name="Upcroft P."/>
            <person name="White O."/>
            <person name="Salzberg S.L."/>
            <person name="Tang P."/>
            <person name="Chiu C.-H."/>
            <person name="Lee Y.-S."/>
            <person name="Embley T.M."/>
            <person name="Coombs G.H."/>
            <person name="Mottram J.C."/>
            <person name="Tachezy J."/>
            <person name="Fraser-Liggett C.M."/>
            <person name="Johnson P.J."/>
        </authorList>
    </citation>
    <scope>NUCLEOTIDE SEQUENCE [LARGE SCALE GENOMIC DNA]</scope>
    <source>
        <strain evidence="2">G3</strain>
    </source>
</reference>
<dbReference type="EMBL" id="DS113546">
    <property type="protein sequence ID" value="EAY02127.1"/>
    <property type="molecule type" value="Genomic_DNA"/>
</dbReference>
<evidence type="ECO:0008006" key="4">
    <source>
        <dbReference type="Google" id="ProtNLM"/>
    </source>
</evidence>
<keyword evidence="3" id="KW-1185">Reference proteome</keyword>
<dbReference type="STRING" id="5722.A2EZ15"/>
<dbReference type="PANTHER" id="PTHR21580:SF28">
    <property type="entry name" value="BOREALIN N-TERMINAL DOMAIN-CONTAINING PROTEIN-RELATED"/>
    <property type="match status" value="1"/>
</dbReference>
<feature type="region of interest" description="Disordered" evidence="1">
    <location>
        <begin position="252"/>
        <end position="311"/>
    </location>
</feature>